<organism evidence="9 10">
    <name type="scientific">Pristionchus fissidentatus</name>
    <dbReference type="NCBI Taxonomy" id="1538716"/>
    <lineage>
        <taxon>Eukaryota</taxon>
        <taxon>Metazoa</taxon>
        <taxon>Ecdysozoa</taxon>
        <taxon>Nematoda</taxon>
        <taxon>Chromadorea</taxon>
        <taxon>Rhabditida</taxon>
        <taxon>Rhabditina</taxon>
        <taxon>Diplogasteromorpha</taxon>
        <taxon>Diplogasteroidea</taxon>
        <taxon>Neodiplogasteridae</taxon>
        <taxon>Pristionchus</taxon>
    </lineage>
</organism>
<evidence type="ECO:0000259" key="8">
    <source>
        <dbReference type="PROSITE" id="PS50208"/>
    </source>
</evidence>
<accession>A0AAV5VDG3</accession>
<dbReference type="EMBL" id="BTSY01000002">
    <property type="protein sequence ID" value="GMT16776.1"/>
    <property type="molecule type" value="Genomic_DNA"/>
</dbReference>
<reference evidence="9" key="1">
    <citation type="submission" date="2023-10" db="EMBL/GenBank/DDBJ databases">
        <title>Genome assembly of Pristionchus species.</title>
        <authorList>
            <person name="Yoshida K."/>
            <person name="Sommer R.J."/>
        </authorList>
    </citation>
    <scope>NUCLEOTIDE SEQUENCE</scope>
    <source>
        <strain evidence="9">RS5133</strain>
    </source>
</reference>
<evidence type="ECO:0000256" key="3">
    <source>
        <dbReference type="ARBA" id="ARBA00022801"/>
    </source>
</evidence>
<dbReference type="InterPro" id="IPR033139">
    <property type="entry name" value="Caspase_cys_AS"/>
</dbReference>
<dbReference type="InterPro" id="IPR002398">
    <property type="entry name" value="Pept_C14"/>
</dbReference>
<gene>
    <name evidence="9" type="ORF">PFISCL1PPCAC_8073</name>
</gene>
<dbReference type="GO" id="GO:0006508">
    <property type="term" value="P:proteolysis"/>
    <property type="evidence" value="ECO:0007669"/>
    <property type="project" value="UniProtKB-KW"/>
</dbReference>
<feature type="domain" description="Caspase family p20" evidence="8">
    <location>
        <begin position="51"/>
        <end position="174"/>
    </location>
</feature>
<dbReference type="InterPro" id="IPR029030">
    <property type="entry name" value="Caspase-like_dom_sf"/>
</dbReference>
<dbReference type="PROSITE" id="PS01122">
    <property type="entry name" value="CASPASE_CYS"/>
    <property type="match status" value="1"/>
</dbReference>
<dbReference type="PROSITE" id="PS50207">
    <property type="entry name" value="CASPASE_P10"/>
    <property type="match status" value="1"/>
</dbReference>
<dbReference type="Gene3D" id="3.40.50.1460">
    <property type="match status" value="1"/>
</dbReference>
<evidence type="ECO:0000256" key="4">
    <source>
        <dbReference type="ARBA" id="ARBA00022807"/>
    </source>
</evidence>
<dbReference type="GO" id="GO:0097169">
    <property type="term" value="C:AIM2 inflammasome complex"/>
    <property type="evidence" value="ECO:0007669"/>
    <property type="project" value="TreeGrafter"/>
</dbReference>
<keyword evidence="3" id="KW-0378">Hydrolase</keyword>
<feature type="domain" description="Caspase family p10" evidence="7">
    <location>
        <begin position="203"/>
        <end position="292"/>
    </location>
</feature>
<evidence type="ECO:0000313" key="9">
    <source>
        <dbReference type="EMBL" id="GMT16776.1"/>
    </source>
</evidence>
<dbReference type="SUPFAM" id="SSF52129">
    <property type="entry name" value="Caspase-like"/>
    <property type="match status" value="1"/>
</dbReference>
<evidence type="ECO:0000313" key="10">
    <source>
        <dbReference type="Proteomes" id="UP001432322"/>
    </source>
</evidence>
<dbReference type="Pfam" id="PF00656">
    <property type="entry name" value="Peptidase_C14"/>
    <property type="match status" value="1"/>
</dbReference>
<dbReference type="PANTHER" id="PTHR47901:SF3">
    <property type="entry name" value="CASPASE-1"/>
    <property type="match status" value="1"/>
</dbReference>
<dbReference type="PRINTS" id="PR00376">
    <property type="entry name" value="IL1BCENZYME"/>
</dbReference>
<keyword evidence="2" id="KW-0645">Protease</keyword>
<comment type="similarity">
    <text evidence="1 6">Belongs to the peptidase C14A family.</text>
</comment>
<dbReference type="InterPro" id="IPR011600">
    <property type="entry name" value="Pept_C14_caspase"/>
</dbReference>
<protein>
    <recommendedName>
        <fullName evidence="11">Caspase-3</fullName>
    </recommendedName>
</protein>
<dbReference type="AlphaFoldDB" id="A0AAV5VDG3"/>
<dbReference type="InterPro" id="IPR016129">
    <property type="entry name" value="Caspase_his_AS"/>
</dbReference>
<dbReference type="CDD" id="cd00032">
    <property type="entry name" value="CASc"/>
    <property type="match status" value="1"/>
</dbReference>
<dbReference type="PROSITE" id="PS01121">
    <property type="entry name" value="CASPASE_HIS"/>
    <property type="match status" value="1"/>
</dbReference>
<evidence type="ECO:0000259" key="7">
    <source>
        <dbReference type="PROSITE" id="PS50207"/>
    </source>
</evidence>
<proteinExistence type="inferred from homology"/>
<dbReference type="GO" id="GO:0004197">
    <property type="term" value="F:cysteine-type endopeptidase activity"/>
    <property type="evidence" value="ECO:0007669"/>
    <property type="project" value="InterPro"/>
</dbReference>
<dbReference type="PANTHER" id="PTHR47901">
    <property type="entry name" value="CASPASE RECRUITMENT DOMAIN-CONTAINING PROTEIN 18"/>
    <property type="match status" value="1"/>
</dbReference>
<keyword evidence="4" id="KW-0788">Thiol protease</keyword>
<keyword evidence="10" id="KW-1185">Reference proteome</keyword>
<evidence type="ECO:0000256" key="1">
    <source>
        <dbReference type="ARBA" id="ARBA00010134"/>
    </source>
</evidence>
<dbReference type="InterPro" id="IPR015917">
    <property type="entry name" value="Pept_C14A"/>
</dbReference>
<evidence type="ECO:0000256" key="5">
    <source>
        <dbReference type="ARBA" id="ARBA00023145"/>
    </source>
</evidence>
<name>A0AAV5VDG3_9BILA</name>
<dbReference type="Proteomes" id="UP001432322">
    <property type="component" value="Unassembled WGS sequence"/>
</dbReference>
<dbReference type="InterPro" id="IPR002138">
    <property type="entry name" value="Pept_C14_p10"/>
</dbReference>
<dbReference type="SMART" id="SM00115">
    <property type="entry name" value="CASc"/>
    <property type="match status" value="1"/>
</dbReference>
<evidence type="ECO:0000256" key="6">
    <source>
        <dbReference type="RuleBase" id="RU003971"/>
    </source>
</evidence>
<sequence length="295" mass="32907">GDGGGGGGNGEYAYDGKPSFSTINLRDIGSRVDLTFYESHKGEIYSNFSSPRGYALIISNERFRTMPERRGTRVDMNALHTLFSSLGYEVQVQENLSSKDLLHSISTFASSSSHSFTSSVVLCVLTHGEHDALFGVDDELVSTHRILSCFNSINAPNLAGKPKIILLQACRGERKDRGWDDTDSGRPLEFLSCLRGEGSRMLTRRKSPAEADLIVAYATPPLHVSWRNSEKGSWFIQAFVEVVKKRAVDSDLLSILTLVNEKVANSFEATHERFKQIPEHHSRLTKKFFFFPPNN</sequence>
<dbReference type="GO" id="GO:0072557">
    <property type="term" value="C:IPAF inflammasome complex"/>
    <property type="evidence" value="ECO:0007669"/>
    <property type="project" value="TreeGrafter"/>
</dbReference>
<dbReference type="PROSITE" id="PS50208">
    <property type="entry name" value="CASPASE_P20"/>
    <property type="match status" value="1"/>
</dbReference>
<evidence type="ECO:0000256" key="2">
    <source>
        <dbReference type="ARBA" id="ARBA00022670"/>
    </source>
</evidence>
<evidence type="ECO:0008006" key="11">
    <source>
        <dbReference type="Google" id="ProtNLM"/>
    </source>
</evidence>
<comment type="caution">
    <text evidence="9">The sequence shown here is derived from an EMBL/GenBank/DDBJ whole genome shotgun (WGS) entry which is preliminary data.</text>
</comment>
<keyword evidence="5" id="KW-0865">Zymogen</keyword>
<feature type="non-terminal residue" evidence="9">
    <location>
        <position position="1"/>
    </location>
</feature>
<dbReference type="InterPro" id="IPR001309">
    <property type="entry name" value="Pept_C14_p20"/>
</dbReference>
<dbReference type="GO" id="GO:0072559">
    <property type="term" value="C:NLRP3 inflammasome complex"/>
    <property type="evidence" value="ECO:0007669"/>
    <property type="project" value="TreeGrafter"/>
</dbReference>